<dbReference type="SMART" id="SM01130">
    <property type="entry name" value="DHDPS"/>
    <property type="match status" value="1"/>
</dbReference>
<protein>
    <recommendedName>
        <fullName evidence="4 12">4-hydroxy-tetrahydrodipicolinate synthase</fullName>
        <ecNumber evidence="4 12">4.3.3.7</ecNumber>
    </recommendedName>
</protein>
<reference evidence="13 14" key="1">
    <citation type="submission" date="2017-09" db="EMBL/GenBank/DDBJ databases">
        <title>Depth-based differentiation of microbial function through sediment-hosted aquifers and enrichment of novel symbionts in the deep terrestrial subsurface.</title>
        <authorList>
            <person name="Probst A.J."/>
            <person name="Ladd B."/>
            <person name="Jarett J.K."/>
            <person name="Geller-Mcgrath D.E."/>
            <person name="Sieber C.M."/>
            <person name="Emerson J.B."/>
            <person name="Anantharaman K."/>
            <person name="Thomas B.C."/>
            <person name="Malmstrom R."/>
            <person name="Stieglmeier M."/>
            <person name="Klingl A."/>
            <person name="Woyke T."/>
            <person name="Ryan C.M."/>
            <person name="Banfield J.F."/>
        </authorList>
    </citation>
    <scope>NUCLEOTIDE SEQUENCE [LARGE SCALE GENOMIC DNA]</scope>
    <source>
        <strain evidence="13">CG_4_10_14_3_um_filter_34_13</strain>
    </source>
</reference>
<comment type="similarity">
    <text evidence="3">Belongs to the DapA family.</text>
</comment>
<keyword evidence="5" id="KW-0963">Cytoplasm</keyword>
<evidence type="ECO:0000256" key="2">
    <source>
        <dbReference type="ARBA" id="ARBA00005120"/>
    </source>
</evidence>
<dbReference type="HAMAP" id="MF_00418">
    <property type="entry name" value="DapA"/>
    <property type="match status" value="1"/>
</dbReference>
<sequence length="212" mass="23130">QEALDLTSYAKEAGADAALIITPFYNKPTQKGLYLHFKKIAEEVDLPIIIYNVPSRTGVNMLPETLAELAELKNIIGVKEASGNLDQMTEIVELCGDKITLLSGDDKLLLPVLSIGGKGVISVVANIIPYEVSNMIKEFENGNYQEAKEIFLSKVYPLSNAMFYETNPIPVKTSAQLMGLPSGGLRLPMSPMSENNLLKLKADLIKFGLLEG</sequence>
<dbReference type="GO" id="GO:0019877">
    <property type="term" value="P:diaminopimelate biosynthetic process"/>
    <property type="evidence" value="ECO:0007669"/>
    <property type="project" value="UniProtKB-KW"/>
</dbReference>
<evidence type="ECO:0000256" key="11">
    <source>
        <dbReference type="ARBA" id="ARBA00047836"/>
    </source>
</evidence>
<dbReference type="Pfam" id="PF00701">
    <property type="entry name" value="DHDPS"/>
    <property type="match status" value="1"/>
</dbReference>
<dbReference type="PANTHER" id="PTHR12128:SF66">
    <property type="entry name" value="4-HYDROXY-2-OXOGLUTARATE ALDOLASE, MITOCHONDRIAL"/>
    <property type="match status" value="1"/>
</dbReference>
<evidence type="ECO:0000256" key="6">
    <source>
        <dbReference type="ARBA" id="ARBA00022605"/>
    </source>
</evidence>
<dbReference type="PANTHER" id="PTHR12128">
    <property type="entry name" value="DIHYDRODIPICOLINATE SYNTHASE"/>
    <property type="match status" value="1"/>
</dbReference>
<keyword evidence="10" id="KW-0704">Schiff base</keyword>
<proteinExistence type="inferred from homology"/>
<dbReference type="UniPathway" id="UPA00034">
    <property type="reaction ID" value="UER00017"/>
</dbReference>
<organism evidence="13 14">
    <name type="scientific">Candidatus Infernicultor aquiphilus</name>
    <dbReference type="NCBI Taxonomy" id="1805029"/>
    <lineage>
        <taxon>Bacteria</taxon>
        <taxon>Pseudomonadati</taxon>
        <taxon>Atribacterota</taxon>
        <taxon>Candidatus Phoenicimicrobiia</taxon>
        <taxon>Candidatus Pheonicimicrobiales</taxon>
        <taxon>Candidatus Phoenicimicrobiaceae</taxon>
        <taxon>Candidatus Infernicultor</taxon>
    </lineage>
</organism>
<gene>
    <name evidence="13" type="primary">dapA</name>
    <name evidence="13" type="ORF">COZ07_01170</name>
</gene>
<evidence type="ECO:0000256" key="7">
    <source>
        <dbReference type="ARBA" id="ARBA00022915"/>
    </source>
</evidence>
<dbReference type="PRINTS" id="PR00146">
    <property type="entry name" value="DHPICSNTHASE"/>
</dbReference>
<accession>A0A2M7PTI5</accession>
<evidence type="ECO:0000313" key="13">
    <source>
        <dbReference type="EMBL" id="PIY33711.1"/>
    </source>
</evidence>
<evidence type="ECO:0000256" key="9">
    <source>
        <dbReference type="ARBA" id="ARBA00023239"/>
    </source>
</evidence>
<comment type="function">
    <text evidence="1">Catalyzes the condensation of (S)-aspartate-beta-semialdehyde [(S)-ASA] and pyruvate to 4-hydroxy-tetrahydrodipicolinate (HTPA).</text>
</comment>
<dbReference type="InterPro" id="IPR020625">
    <property type="entry name" value="Schiff_base-form_aldolases_AS"/>
</dbReference>
<dbReference type="EC" id="4.3.3.7" evidence="4 12"/>
<evidence type="ECO:0000256" key="12">
    <source>
        <dbReference type="NCBIfam" id="TIGR00674"/>
    </source>
</evidence>
<evidence type="ECO:0000256" key="3">
    <source>
        <dbReference type="ARBA" id="ARBA00007592"/>
    </source>
</evidence>
<keyword evidence="9" id="KW-0456">Lyase</keyword>
<evidence type="ECO:0000256" key="8">
    <source>
        <dbReference type="ARBA" id="ARBA00023154"/>
    </source>
</evidence>
<evidence type="ECO:0000256" key="4">
    <source>
        <dbReference type="ARBA" id="ARBA00012086"/>
    </source>
</evidence>
<dbReference type="InterPro" id="IPR005263">
    <property type="entry name" value="DapA"/>
</dbReference>
<dbReference type="RefSeq" id="WP_406606775.1">
    <property type="nucleotide sequence ID" value="NZ_PFKO01000038.1"/>
</dbReference>
<evidence type="ECO:0000256" key="10">
    <source>
        <dbReference type="ARBA" id="ARBA00023270"/>
    </source>
</evidence>
<dbReference type="AlphaFoldDB" id="A0A2M7PTI5"/>
<comment type="pathway">
    <text evidence="2">Amino-acid biosynthesis; L-lysine biosynthesis via DAP pathway; (S)-tetrahydrodipicolinate from L-aspartate: step 3/4.</text>
</comment>
<keyword evidence="6" id="KW-0028">Amino-acid biosynthesis</keyword>
<dbReference type="NCBIfam" id="TIGR00674">
    <property type="entry name" value="dapA"/>
    <property type="match status" value="1"/>
</dbReference>
<dbReference type="Proteomes" id="UP000230646">
    <property type="component" value="Unassembled WGS sequence"/>
</dbReference>
<evidence type="ECO:0000256" key="1">
    <source>
        <dbReference type="ARBA" id="ARBA00003294"/>
    </source>
</evidence>
<name>A0A2M7PTI5_9BACT</name>
<dbReference type="GO" id="GO:0008840">
    <property type="term" value="F:4-hydroxy-tetrahydrodipicolinate synthase activity"/>
    <property type="evidence" value="ECO:0007669"/>
    <property type="project" value="UniProtKB-UniRule"/>
</dbReference>
<dbReference type="Gene3D" id="3.20.20.70">
    <property type="entry name" value="Aldolase class I"/>
    <property type="match status" value="1"/>
</dbReference>
<evidence type="ECO:0000256" key="5">
    <source>
        <dbReference type="ARBA" id="ARBA00022490"/>
    </source>
</evidence>
<evidence type="ECO:0000313" key="14">
    <source>
        <dbReference type="Proteomes" id="UP000230646"/>
    </source>
</evidence>
<feature type="non-terminal residue" evidence="13">
    <location>
        <position position="1"/>
    </location>
</feature>
<keyword evidence="8" id="KW-0457">Lysine biosynthesis</keyword>
<comment type="catalytic activity">
    <reaction evidence="11">
        <text>L-aspartate 4-semialdehyde + pyruvate = (2S,4S)-4-hydroxy-2,3,4,5-tetrahydrodipicolinate + H2O + H(+)</text>
        <dbReference type="Rhea" id="RHEA:34171"/>
        <dbReference type="ChEBI" id="CHEBI:15361"/>
        <dbReference type="ChEBI" id="CHEBI:15377"/>
        <dbReference type="ChEBI" id="CHEBI:15378"/>
        <dbReference type="ChEBI" id="CHEBI:67139"/>
        <dbReference type="ChEBI" id="CHEBI:537519"/>
        <dbReference type="EC" id="4.3.3.7"/>
    </reaction>
</comment>
<dbReference type="PROSITE" id="PS00666">
    <property type="entry name" value="DHDPS_2"/>
    <property type="match status" value="1"/>
</dbReference>
<dbReference type="InterPro" id="IPR013785">
    <property type="entry name" value="Aldolase_TIM"/>
</dbReference>
<dbReference type="SUPFAM" id="SSF51569">
    <property type="entry name" value="Aldolase"/>
    <property type="match status" value="1"/>
</dbReference>
<dbReference type="EMBL" id="PFKO01000038">
    <property type="protein sequence ID" value="PIY33711.1"/>
    <property type="molecule type" value="Genomic_DNA"/>
</dbReference>
<dbReference type="CDD" id="cd00950">
    <property type="entry name" value="DHDPS"/>
    <property type="match status" value="1"/>
</dbReference>
<dbReference type="GO" id="GO:0009089">
    <property type="term" value="P:lysine biosynthetic process via diaminopimelate"/>
    <property type="evidence" value="ECO:0007669"/>
    <property type="project" value="UniProtKB-UniRule"/>
</dbReference>
<comment type="caution">
    <text evidence="13">The sequence shown here is derived from an EMBL/GenBank/DDBJ whole genome shotgun (WGS) entry which is preliminary data.</text>
</comment>
<keyword evidence="7" id="KW-0220">Diaminopimelate biosynthesis</keyword>
<dbReference type="InterPro" id="IPR002220">
    <property type="entry name" value="DapA-like"/>
</dbReference>